<dbReference type="InterPro" id="IPR011852">
    <property type="entry name" value="TRAP_TAXI"/>
</dbReference>
<dbReference type="Proteomes" id="UP001197247">
    <property type="component" value="Unassembled WGS sequence"/>
</dbReference>
<dbReference type="SUPFAM" id="SSF53850">
    <property type="entry name" value="Periplasmic binding protein-like II"/>
    <property type="match status" value="1"/>
</dbReference>
<keyword evidence="1" id="KW-0732">Signal</keyword>
<dbReference type="PANTHER" id="PTHR42941">
    <property type="entry name" value="SLL1037 PROTEIN"/>
    <property type="match status" value="1"/>
</dbReference>
<keyword evidence="3" id="KW-1185">Reference proteome</keyword>
<dbReference type="Gene3D" id="3.40.190.10">
    <property type="entry name" value="Periplasmic binding protein-like II"/>
    <property type="match status" value="2"/>
</dbReference>
<dbReference type="PANTHER" id="PTHR42941:SF1">
    <property type="entry name" value="SLL1037 PROTEIN"/>
    <property type="match status" value="1"/>
</dbReference>
<feature type="signal peptide" evidence="1">
    <location>
        <begin position="1"/>
        <end position="21"/>
    </location>
</feature>
<gene>
    <name evidence="2" type="ORF">KIH74_33235</name>
</gene>
<accession>A0ABS5TSU7</accession>
<evidence type="ECO:0000313" key="3">
    <source>
        <dbReference type="Proteomes" id="UP001197247"/>
    </source>
</evidence>
<organism evidence="2 3">
    <name type="scientific">Kineosporia corallincola</name>
    <dbReference type="NCBI Taxonomy" id="2835133"/>
    <lineage>
        <taxon>Bacteria</taxon>
        <taxon>Bacillati</taxon>
        <taxon>Actinomycetota</taxon>
        <taxon>Actinomycetes</taxon>
        <taxon>Kineosporiales</taxon>
        <taxon>Kineosporiaceae</taxon>
        <taxon>Kineosporia</taxon>
    </lineage>
</organism>
<sequence length="318" mass="33194">MRHTRALVLAVLLVLPLTCSAGSSGEMSGESASGRIVITAGTTAGVYYAWALALKEQLEATSSLEVEVLPSSGSIENLARLTAGTADLAVSAGDAAETRNGRGSADDESSDVPLRAIARIYDDYYHVIVPAGSTLHSLSDLAGHRVAIGDPGSGTALIARRLLSLAGITVQEKELGIVDGLDALKAGTVDAVFWSGGVPTTAVQATSEQIPLRLIGLGDLAREMRFTYGSVYRPAAIPAGRYGGNEQVDTMALANLLVTRADADDEMVSTVISTIFDRRSAIARDVPAANQTDLRSAILTGGLDLHPAAVAYYRKEKL</sequence>
<evidence type="ECO:0000256" key="1">
    <source>
        <dbReference type="SAM" id="SignalP"/>
    </source>
</evidence>
<protein>
    <submittedName>
        <fullName evidence="2">TAXI family TRAP transporter solute-binding subunit</fullName>
    </submittedName>
</protein>
<dbReference type="Pfam" id="PF16868">
    <property type="entry name" value="NMT1_3"/>
    <property type="match status" value="1"/>
</dbReference>
<comment type="caution">
    <text evidence="2">The sequence shown here is derived from an EMBL/GenBank/DDBJ whole genome shotgun (WGS) entry which is preliminary data.</text>
</comment>
<name>A0ABS5TSU7_9ACTN</name>
<dbReference type="NCBIfam" id="TIGR02122">
    <property type="entry name" value="TRAP_TAXI"/>
    <property type="match status" value="1"/>
</dbReference>
<evidence type="ECO:0000313" key="2">
    <source>
        <dbReference type="EMBL" id="MBT0773856.1"/>
    </source>
</evidence>
<proteinExistence type="predicted"/>
<dbReference type="EMBL" id="JAHBAY010000021">
    <property type="protein sequence ID" value="MBT0773856.1"/>
    <property type="molecule type" value="Genomic_DNA"/>
</dbReference>
<dbReference type="RefSeq" id="WP_214160398.1">
    <property type="nucleotide sequence ID" value="NZ_JAHBAY010000021.1"/>
</dbReference>
<feature type="chain" id="PRO_5045998365" evidence="1">
    <location>
        <begin position="22"/>
        <end position="318"/>
    </location>
</feature>
<reference evidence="2 3" key="1">
    <citation type="submission" date="2021-05" db="EMBL/GenBank/DDBJ databases">
        <title>Kineosporia and Streptomyces sp. nov. two new marine actinobacteria isolated from Coral.</title>
        <authorList>
            <person name="Buangrab K."/>
            <person name="Sutthacheep M."/>
            <person name="Yeemin T."/>
            <person name="Harunari E."/>
            <person name="Igarashi Y."/>
            <person name="Kanchanasin P."/>
            <person name="Tanasupawat S."/>
            <person name="Phongsopitanun W."/>
        </authorList>
    </citation>
    <scope>NUCLEOTIDE SEQUENCE [LARGE SCALE GENOMIC DNA]</scope>
    <source>
        <strain evidence="2 3">J2-2</strain>
    </source>
</reference>